<dbReference type="Proteomes" id="UP000494206">
    <property type="component" value="Unassembled WGS sequence"/>
</dbReference>
<sequence>MFRAGADLSDTSGDEDEVVPARVGEAAGRSIGPEIDEEGEGSHFRRAMLARVIKQNQENANGGIRRTTSSIARLSMAIRRSLRLPRRSEARMQKEREEREQRKLMLEDEDFDAPYFSKNTRQTHILPSSVPSRIEEIKENKRLNRPDKVKKILRKTDWPVTHEARGSLWKELCSNKDFNSSRLLYRDELAELERINQGKPITPCVLTEDGAVVNNFDLREQGTLKLVRLLTVIERLRPEIVYAPLIYPICALLLHFMDDDADCFACVNYLLSNKGYMMITPIQWAASSRTILSLVKKHKSFAYNMLKKRIGTSDDTVLVKCVSDWLSWIFQCLPLAYACRVVDCYVAEGHKFLIRSAISIIYIWSKIQKSIKNQDSETANMTIDDKVDAVKRELRDTATHIEFQISTSTFMATAVKIRNLQSSTISRLQTQYEDELRSESAQPRPIKKVRRTIFCEAFNSSIVDNESAIEIMSYMPPRLQLITPTLAFKLSQDGASFTHFWSKVDSCEQSILIIKTTKGEVFGAYLSSSWAERHDRKERSRSKYWGTGESYVFRMNFDLNLPEVFLWVGAVGDASSDKNLQYFMTATDRSLVIGSGGGDAIRISEELTHGMSTGCQTFNSPPLCKAEAFDIYELEVFDVPSSD</sequence>
<comment type="subcellular location">
    <subcellularLocation>
        <location evidence="1">Cytoplasmic vesicle membrane</location>
    </subcellularLocation>
    <subcellularLocation>
        <location evidence="2">Endomembrane system</location>
        <topology evidence="2">Peripheral membrane protein</topology>
    </subcellularLocation>
    <subcellularLocation>
        <location evidence="6">Synapse</location>
    </subcellularLocation>
</comment>
<dbReference type="PANTHER" id="PTHR23354">
    <property type="entry name" value="NUCLEOLAR PROTEIN 7/ESTROGEN RECEPTOR COACTIVATOR-RELATED"/>
    <property type="match status" value="1"/>
</dbReference>
<evidence type="ECO:0000259" key="9">
    <source>
        <dbReference type="PROSITE" id="PS51886"/>
    </source>
</evidence>
<dbReference type="AlphaFoldDB" id="A0A8S1EFR9"/>
<dbReference type="Pfam" id="PF07534">
    <property type="entry name" value="TLD"/>
    <property type="match status" value="1"/>
</dbReference>
<dbReference type="OrthoDB" id="10065050at2759"/>
<keyword evidence="5" id="KW-0968">Cytoplasmic vesicle</keyword>
<dbReference type="GO" id="GO:0012505">
    <property type="term" value="C:endomembrane system"/>
    <property type="evidence" value="ECO:0007669"/>
    <property type="project" value="UniProtKB-SubCell"/>
</dbReference>
<dbReference type="PANTHER" id="PTHR23354:SF122">
    <property type="entry name" value="GTPASE-ACTIVATING PROTEIN SKYWALKER"/>
    <property type="match status" value="1"/>
</dbReference>
<evidence type="ECO:0008006" key="12">
    <source>
        <dbReference type="Google" id="ProtNLM"/>
    </source>
</evidence>
<keyword evidence="3" id="KW-0770">Synapse</keyword>
<evidence type="ECO:0000256" key="6">
    <source>
        <dbReference type="ARBA" id="ARBA00034103"/>
    </source>
</evidence>
<feature type="domain" description="TLDc" evidence="9">
    <location>
        <begin position="461"/>
        <end position="640"/>
    </location>
</feature>
<dbReference type="Pfam" id="PF00566">
    <property type="entry name" value="RabGAP-TBC"/>
    <property type="match status" value="1"/>
</dbReference>
<name>A0A8S1EFR9_9PELO</name>
<dbReference type="InterPro" id="IPR000195">
    <property type="entry name" value="Rab-GAP-TBC_dom"/>
</dbReference>
<dbReference type="SUPFAM" id="SSF47923">
    <property type="entry name" value="Ypt/Rab-GAP domain of gyp1p"/>
    <property type="match status" value="1"/>
</dbReference>
<evidence type="ECO:0000256" key="2">
    <source>
        <dbReference type="ARBA" id="ARBA00004184"/>
    </source>
</evidence>
<evidence type="ECO:0000256" key="7">
    <source>
        <dbReference type="SAM" id="MobiDB-lite"/>
    </source>
</evidence>
<organism evidence="10 11">
    <name type="scientific">Caenorhabditis bovis</name>
    <dbReference type="NCBI Taxonomy" id="2654633"/>
    <lineage>
        <taxon>Eukaryota</taxon>
        <taxon>Metazoa</taxon>
        <taxon>Ecdysozoa</taxon>
        <taxon>Nematoda</taxon>
        <taxon>Chromadorea</taxon>
        <taxon>Rhabditida</taxon>
        <taxon>Rhabditina</taxon>
        <taxon>Rhabditomorpha</taxon>
        <taxon>Rhabditoidea</taxon>
        <taxon>Rhabditidae</taxon>
        <taxon>Peloderinae</taxon>
        <taxon>Caenorhabditis</taxon>
    </lineage>
</organism>
<dbReference type="GO" id="GO:0045202">
    <property type="term" value="C:synapse"/>
    <property type="evidence" value="ECO:0007669"/>
    <property type="project" value="UniProtKB-SubCell"/>
</dbReference>
<accession>A0A8S1EFR9</accession>
<evidence type="ECO:0000256" key="5">
    <source>
        <dbReference type="ARBA" id="ARBA00023329"/>
    </source>
</evidence>
<gene>
    <name evidence="10" type="ORF">CBOVIS_LOCUS3058</name>
</gene>
<evidence type="ECO:0000313" key="10">
    <source>
        <dbReference type="EMBL" id="CAB3400035.1"/>
    </source>
</evidence>
<keyword evidence="11" id="KW-1185">Reference proteome</keyword>
<dbReference type="EMBL" id="CADEPM010000002">
    <property type="protein sequence ID" value="CAB3400035.1"/>
    <property type="molecule type" value="Genomic_DNA"/>
</dbReference>
<dbReference type="GO" id="GO:0030659">
    <property type="term" value="C:cytoplasmic vesicle membrane"/>
    <property type="evidence" value="ECO:0007669"/>
    <property type="project" value="UniProtKB-SubCell"/>
</dbReference>
<feature type="region of interest" description="Disordered" evidence="7">
    <location>
        <begin position="1"/>
        <end position="41"/>
    </location>
</feature>
<dbReference type="PROSITE" id="PS50086">
    <property type="entry name" value="TBC_RABGAP"/>
    <property type="match status" value="1"/>
</dbReference>
<reference evidence="10 11" key="1">
    <citation type="submission" date="2020-04" db="EMBL/GenBank/DDBJ databases">
        <authorList>
            <person name="Laetsch R D."/>
            <person name="Stevens L."/>
            <person name="Kumar S."/>
            <person name="Blaxter L. M."/>
        </authorList>
    </citation>
    <scope>NUCLEOTIDE SEQUENCE [LARGE SCALE GENOMIC DNA]</scope>
</reference>
<protein>
    <recommendedName>
        <fullName evidence="12">Rab-GAP TBC domain-containing protein</fullName>
    </recommendedName>
</protein>
<dbReference type="SMART" id="SM00164">
    <property type="entry name" value="TBC"/>
    <property type="match status" value="1"/>
</dbReference>
<proteinExistence type="predicted"/>
<dbReference type="Gene3D" id="1.10.472.80">
    <property type="entry name" value="Ypt/Rab-GAP domain of gyp1p, domain 3"/>
    <property type="match status" value="1"/>
</dbReference>
<keyword evidence="4" id="KW-0472">Membrane</keyword>
<evidence type="ECO:0000259" key="8">
    <source>
        <dbReference type="PROSITE" id="PS50086"/>
    </source>
</evidence>
<dbReference type="SMART" id="SM00584">
    <property type="entry name" value="TLDc"/>
    <property type="match status" value="1"/>
</dbReference>
<evidence type="ECO:0000256" key="4">
    <source>
        <dbReference type="ARBA" id="ARBA00023136"/>
    </source>
</evidence>
<evidence type="ECO:0000256" key="1">
    <source>
        <dbReference type="ARBA" id="ARBA00004156"/>
    </source>
</evidence>
<evidence type="ECO:0000313" key="11">
    <source>
        <dbReference type="Proteomes" id="UP000494206"/>
    </source>
</evidence>
<dbReference type="InterPro" id="IPR035969">
    <property type="entry name" value="Rab-GAP_TBC_sf"/>
</dbReference>
<dbReference type="InterPro" id="IPR006571">
    <property type="entry name" value="TLDc_dom"/>
</dbReference>
<comment type="caution">
    <text evidence="10">The sequence shown here is derived from an EMBL/GenBank/DDBJ whole genome shotgun (WGS) entry which is preliminary data.</text>
</comment>
<feature type="domain" description="Rab-GAP TBC" evidence="8">
    <location>
        <begin position="159"/>
        <end position="349"/>
    </location>
</feature>
<dbReference type="PROSITE" id="PS51886">
    <property type="entry name" value="TLDC"/>
    <property type="match status" value="1"/>
</dbReference>
<evidence type="ECO:0000256" key="3">
    <source>
        <dbReference type="ARBA" id="ARBA00023018"/>
    </source>
</evidence>